<keyword evidence="6 8" id="KW-0378">Hydrolase</keyword>
<dbReference type="Gene3D" id="3.30.540.10">
    <property type="entry name" value="Fructose-1,6-Bisphosphatase, subunit A, domain 1"/>
    <property type="match status" value="1"/>
</dbReference>
<gene>
    <name evidence="8" type="ORF">MNBD_ACTINO01-1810</name>
</gene>
<comment type="similarity">
    <text evidence="3">Belongs to the inositol monophosphatase superfamily.</text>
</comment>
<keyword evidence="7" id="KW-0460">Magnesium</keyword>
<dbReference type="PANTHER" id="PTHR20854:SF4">
    <property type="entry name" value="INOSITOL-1-MONOPHOSPHATASE-RELATED"/>
    <property type="match status" value="1"/>
</dbReference>
<sequence length="263" mass="28180">MDDLHVAISAARAGAEIVKAQFGGPQNPQYKGNFDPVTAVDHAAEKAILDVLVEERPDDQIMAEESGGESHASRHWIVDPLDGTVNFVHSIPHVSISVALYDGEVGLVGVVFDPLRDELFTATLGGGAYLNSHVISVSDVDDLNKSVVATGFPYNHDIYADSLSIVLREVLREVNGIRRMGSAALDLAWVAAGRYDGYWELGIAPWDGAAGIILVREAGGTVTDPFGRPTTPSKGLVVSSNGAIHDRLRTIVEAWMPPHLIEP</sequence>
<dbReference type="PROSITE" id="PS00629">
    <property type="entry name" value="IMP_1"/>
    <property type="match status" value="1"/>
</dbReference>
<proteinExistence type="inferred from homology"/>
<keyword evidence="5" id="KW-0479">Metal-binding</keyword>
<dbReference type="InterPro" id="IPR020550">
    <property type="entry name" value="Inositol_monophosphatase_CS"/>
</dbReference>
<dbReference type="InterPro" id="IPR022337">
    <property type="entry name" value="Inositol_monophosphatase_SuhB"/>
</dbReference>
<evidence type="ECO:0000256" key="3">
    <source>
        <dbReference type="ARBA" id="ARBA00009759"/>
    </source>
</evidence>
<evidence type="ECO:0000256" key="4">
    <source>
        <dbReference type="ARBA" id="ARBA00013106"/>
    </source>
</evidence>
<dbReference type="EC" id="3.1.3.25" evidence="4"/>
<dbReference type="EMBL" id="UOEI01000462">
    <property type="protein sequence ID" value="VAW06263.1"/>
    <property type="molecule type" value="Genomic_DNA"/>
</dbReference>
<dbReference type="GO" id="GO:0008934">
    <property type="term" value="F:inositol monophosphate 1-phosphatase activity"/>
    <property type="evidence" value="ECO:0007669"/>
    <property type="project" value="InterPro"/>
</dbReference>
<accession>A0A3B0SPY3</accession>
<dbReference type="PROSITE" id="PS00630">
    <property type="entry name" value="IMP_2"/>
    <property type="match status" value="1"/>
</dbReference>
<dbReference type="GO" id="GO:0046854">
    <property type="term" value="P:phosphatidylinositol phosphate biosynthetic process"/>
    <property type="evidence" value="ECO:0007669"/>
    <property type="project" value="InterPro"/>
</dbReference>
<dbReference type="AlphaFoldDB" id="A0A3B0SPY3"/>
<organism evidence="8">
    <name type="scientific">hydrothermal vent metagenome</name>
    <dbReference type="NCBI Taxonomy" id="652676"/>
    <lineage>
        <taxon>unclassified sequences</taxon>
        <taxon>metagenomes</taxon>
        <taxon>ecological metagenomes</taxon>
    </lineage>
</organism>
<comment type="cofactor">
    <cofactor evidence="2">
        <name>Mg(2+)</name>
        <dbReference type="ChEBI" id="CHEBI:18420"/>
    </cofactor>
</comment>
<dbReference type="SUPFAM" id="SSF56655">
    <property type="entry name" value="Carbohydrate phosphatase"/>
    <property type="match status" value="1"/>
</dbReference>
<dbReference type="InterPro" id="IPR020583">
    <property type="entry name" value="Inositol_monoP_metal-BS"/>
</dbReference>
<dbReference type="InterPro" id="IPR033942">
    <property type="entry name" value="IMPase"/>
</dbReference>
<evidence type="ECO:0000256" key="2">
    <source>
        <dbReference type="ARBA" id="ARBA00001946"/>
    </source>
</evidence>
<evidence type="ECO:0000313" key="8">
    <source>
        <dbReference type="EMBL" id="VAW06263.1"/>
    </source>
</evidence>
<dbReference type="InterPro" id="IPR000760">
    <property type="entry name" value="Inositol_monophosphatase-like"/>
</dbReference>
<dbReference type="PRINTS" id="PR00377">
    <property type="entry name" value="IMPHPHTASES"/>
</dbReference>
<reference evidence="8" key="1">
    <citation type="submission" date="2018-06" db="EMBL/GenBank/DDBJ databases">
        <authorList>
            <person name="Zhirakovskaya E."/>
        </authorList>
    </citation>
    <scope>NUCLEOTIDE SEQUENCE</scope>
</reference>
<dbReference type="GO" id="GO:0007165">
    <property type="term" value="P:signal transduction"/>
    <property type="evidence" value="ECO:0007669"/>
    <property type="project" value="TreeGrafter"/>
</dbReference>
<dbReference type="CDD" id="cd01639">
    <property type="entry name" value="IMPase"/>
    <property type="match status" value="1"/>
</dbReference>
<dbReference type="GO" id="GO:0006020">
    <property type="term" value="P:inositol metabolic process"/>
    <property type="evidence" value="ECO:0007669"/>
    <property type="project" value="TreeGrafter"/>
</dbReference>
<dbReference type="FunFam" id="3.30.540.10:FF:000003">
    <property type="entry name" value="Inositol-1-monophosphatase"/>
    <property type="match status" value="1"/>
</dbReference>
<evidence type="ECO:0000256" key="1">
    <source>
        <dbReference type="ARBA" id="ARBA00001033"/>
    </source>
</evidence>
<dbReference type="Pfam" id="PF00459">
    <property type="entry name" value="Inositol_P"/>
    <property type="match status" value="1"/>
</dbReference>
<dbReference type="GO" id="GO:0046872">
    <property type="term" value="F:metal ion binding"/>
    <property type="evidence" value="ECO:0007669"/>
    <property type="project" value="UniProtKB-KW"/>
</dbReference>
<dbReference type="PRINTS" id="PR01959">
    <property type="entry name" value="SBIMPHPHTASE"/>
</dbReference>
<evidence type="ECO:0000256" key="6">
    <source>
        <dbReference type="ARBA" id="ARBA00022801"/>
    </source>
</evidence>
<name>A0A3B0SPY3_9ZZZZ</name>
<evidence type="ECO:0000256" key="7">
    <source>
        <dbReference type="ARBA" id="ARBA00022842"/>
    </source>
</evidence>
<protein>
    <recommendedName>
        <fullName evidence="4">inositol-phosphate phosphatase</fullName>
        <ecNumber evidence="4">3.1.3.25</ecNumber>
    </recommendedName>
</protein>
<evidence type="ECO:0000256" key="5">
    <source>
        <dbReference type="ARBA" id="ARBA00022723"/>
    </source>
</evidence>
<dbReference type="PANTHER" id="PTHR20854">
    <property type="entry name" value="INOSITOL MONOPHOSPHATASE"/>
    <property type="match status" value="1"/>
</dbReference>
<comment type="catalytic activity">
    <reaction evidence="1">
        <text>a myo-inositol phosphate + H2O = myo-inositol + phosphate</text>
        <dbReference type="Rhea" id="RHEA:24056"/>
        <dbReference type="ChEBI" id="CHEBI:15377"/>
        <dbReference type="ChEBI" id="CHEBI:17268"/>
        <dbReference type="ChEBI" id="CHEBI:43474"/>
        <dbReference type="ChEBI" id="CHEBI:84139"/>
        <dbReference type="EC" id="3.1.3.25"/>
    </reaction>
</comment>
<dbReference type="Gene3D" id="3.40.190.80">
    <property type="match status" value="1"/>
</dbReference>